<dbReference type="Gene3D" id="3.90.550.10">
    <property type="entry name" value="Spore Coat Polysaccharide Biosynthesis Protein SpsA, Chain A"/>
    <property type="match status" value="1"/>
</dbReference>
<evidence type="ECO:0000313" key="4">
    <source>
        <dbReference type="Proteomes" id="UP001576780"/>
    </source>
</evidence>
<keyword evidence="1" id="KW-0812">Transmembrane</keyword>
<reference evidence="3 4" key="1">
    <citation type="submission" date="2024-09" db="EMBL/GenBank/DDBJ databases">
        <title>Floridaenema gen nov. (Aerosakkonemataceae, Aerosakkonematales ord. nov., Cyanobacteria) from benthic tropical and subtropical fresh waters, with the description of four new species.</title>
        <authorList>
            <person name="Moretto J.A."/>
            <person name="Berthold D.E."/>
            <person name="Lefler F.W."/>
            <person name="Huang I.-S."/>
            <person name="Laughinghouse H. IV."/>
        </authorList>
    </citation>
    <scope>NUCLEOTIDE SEQUENCE [LARGE SCALE GENOMIC DNA]</scope>
    <source>
        <strain evidence="3 4">BLCC-F167</strain>
    </source>
</reference>
<proteinExistence type="predicted"/>
<keyword evidence="1" id="KW-1133">Transmembrane helix</keyword>
<feature type="domain" description="Glycosyltransferase 2-like" evidence="2">
    <location>
        <begin position="9"/>
        <end position="173"/>
    </location>
</feature>
<dbReference type="GO" id="GO:0016757">
    <property type="term" value="F:glycosyltransferase activity"/>
    <property type="evidence" value="ECO:0007669"/>
    <property type="project" value="UniProtKB-KW"/>
</dbReference>
<dbReference type="InterPro" id="IPR001173">
    <property type="entry name" value="Glyco_trans_2-like"/>
</dbReference>
<gene>
    <name evidence="3" type="ORF">ACE1CA_09515</name>
</gene>
<keyword evidence="3" id="KW-0808">Transferase</keyword>
<dbReference type="SUPFAM" id="SSF53448">
    <property type="entry name" value="Nucleotide-diphospho-sugar transferases"/>
    <property type="match status" value="1"/>
</dbReference>
<comment type="caution">
    <text evidence="3">The sequence shown here is derived from an EMBL/GenBank/DDBJ whole genome shotgun (WGS) entry which is preliminary data.</text>
</comment>
<keyword evidence="3" id="KW-0328">Glycosyltransferase</keyword>
<dbReference type="PANTHER" id="PTHR43685:SF2">
    <property type="entry name" value="GLYCOSYLTRANSFERASE 2-LIKE DOMAIN-CONTAINING PROTEIN"/>
    <property type="match status" value="1"/>
</dbReference>
<keyword evidence="4" id="KW-1185">Reference proteome</keyword>
<dbReference type="EC" id="2.4.-.-" evidence="3"/>
<dbReference type="InterPro" id="IPR050834">
    <property type="entry name" value="Glycosyltransf_2"/>
</dbReference>
<feature type="transmembrane region" description="Helical" evidence="1">
    <location>
        <begin position="245"/>
        <end position="267"/>
    </location>
</feature>
<evidence type="ECO:0000259" key="2">
    <source>
        <dbReference type="Pfam" id="PF00535"/>
    </source>
</evidence>
<dbReference type="InterPro" id="IPR029044">
    <property type="entry name" value="Nucleotide-diphossugar_trans"/>
</dbReference>
<protein>
    <submittedName>
        <fullName evidence="3">Glycosyltransferase family 2 protein</fullName>
        <ecNumber evidence="3">2.4.-.-</ecNumber>
    </submittedName>
</protein>
<dbReference type="EMBL" id="JBHFNT010000073">
    <property type="protein sequence ID" value="MFB2834758.1"/>
    <property type="molecule type" value="Genomic_DNA"/>
</dbReference>
<evidence type="ECO:0000256" key="1">
    <source>
        <dbReference type="SAM" id="Phobius"/>
    </source>
</evidence>
<dbReference type="RefSeq" id="WP_413277189.1">
    <property type="nucleotide sequence ID" value="NZ_JBHFNT010000073.1"/>
</dbReference>
<name>A0ABV4WI41_9CYAN</name>
<keyword evidence="1" id="KW-0472">Membrane</keyword>
<feature type="transmembrane region" description="Helical" evidence="1">
    <location>
        <begin position="279"/>
        <end position="297"/>
    </location>
</feature>
<accession>A0ABV4WI41</accession>
<dbReference type="Proteomes" id="UP001576780">
    <property type="component" value="Unassembled WGS sequence"/>
</dbReference>
<dbReference type="Pfam" id="PF00535">
    <property type="entry name" value="Glycos_transf_2"/>
    <property type="match status" value="1"/>
</dbReference>
<organism evidence="3 4">
    <name type="scientific">Floridaenema evergladense BLCC-F167</name>
    <dbReference type="NCBI Taxonomy" id="3153639"/>
    <lineage>
        <taxon>Bacteria</taxon>
        <taxon>Bacillati</taxon>
        <taxon>Cyanobacteriota</taxon>
        <taxon>Cyanophyceae</taxon>
        <taxon>Oscillatoriophycideae</taxon>
        <taxon>Aerosakkonematales</taxon>
        <taxon>Aerosakkonemataceae</taxon>
        <taxon>Floridanema</taxon>
        <taxon>Floridanema evergladense</taxon>
    </lineage>
</organism>
<sequence length="308" mass="34739">MIQEQPFVSVIIPVFNDVVGLKRCLESLKNQSYPESLYEIIVVDNGSNAEQNIADVVANYQQAILTNESQPGSYSARNKGISVAKGSVIAFTDADCIPATDWIEQGVKILLENPKCGFVAGKIQTCFKEPNKPNSIELYESLWYPLPQKEFVEKHHFGATANVFTFVSVIQEVGVFDSSLKSNGDREWGQRVYHAGYHPLYAEEICVSHPARNSLPQLYSRARRIIGGRYDLQQKQESSFLKSNLIFMINVVKYAIAPIAMLGFNLLLDKRLKTPTQKVQVSLVMFFVSYVYVWEMIRLKSGKTSHRG</sequence>
<evidence type="ECO:0000313" key="3">
    <source>
        <dbReference type="EMBL" id="MFB2834758.1"/>
    </source>
</evidence>
<dbReference type="PANTHER" id="PTHR43685">
    <property type="entry name" value="GLYCOSYLTRANSFERASE"/>
    <property type="match status" value="1"/>
</dbReference>